<dbReference type="EMBL" id="BQKE01000001">
    <property type="protein sequence ID" value="GJM59751.1"/>
    <property type="molecule type" value="Genomic_DNA"/>
</dbReference>
<accession>A0AAN4VTL3</accession>
<protein>
    <submittedName>
        <fullName evidence="1">Uncharacterized protein</fullName>
    </submittedName>
</protein>
<evidence type="ECO:0000313" key="2">
    <source>
        <dbReference type="Proteomes" id="UP001310022"/>
    </source>
</evidence>
<reference evidence="1 2" key="1">
    <citation type="submission" date="2021-12" db="EMBL/GenBank/DDBJ databases">
        <title>Genome sequencing of bacteria with rrn-lacking chromosome and rrn-plasmid.</title>
        <authorList>
            <person name="Anda M."/>
            <person name="Iwasaki W."/>
        </authorList>
    </citation>
    <scope>NUCLEOTIDE SEQUENCE [LARGE SCALE GENOMIC DNA]</scope>
    <source>
        <strain evidence="1 2">NBRC 15940</strain>
    </source>
</reference>
<comment type="caution">
    <text evidence="1">The sequence shown here is derived from an EMBL/GenBank/DDBJ whole genome shotgun (WGS) entry which is preliminary data.</text>
</comment>
<dbReference type="Proteomes" id="UP001310022">
    <property type="component" value="Unassembled WGS sequence"/>
</dbReference>
<gene>
    <name evidence="1" type="ORF">PEDI_03030</name>
</gene>
<proteinExistence type="predicted"/>
<dbReference type="RefSeq" id="WP_053406130.1">
    <property type="nucleotide sequence ID" value="NZ_BQKE01000001.1"/>
</dbReference>
<keyword evidence="2" id="KW-1185">Reference proteome</keyword>
<sequence length="94" mass="11159">MTKTKYRIEIRLKEMPIVQYQYAHLEEASNFFDFLCQGDFQQQTTLLLDEVLSNPLDADLQTINKMVKIEISPRGKKVHHDHRSSREGYTYFGY</sequence>
<evidence type="ECO:0000313" key="1">
    <source>
        <dbReference type="EMBL" id="GJM59751.1"/>
    </source>
</evidence>
<organism evidence="1 2">
    <name type="scientific">Persicobacter diffluens</name>
    <dbReference type="NCBI Taxonomy" id="981"/>
    <lineage>
        <taxon>Bacteria</taxon>
        <taxon>Pseudomonadati</taxon>
        <taxon>Bacteroidota</taxon>
        <taxon>Cytophagia</taxon>
        <taxon>Cytophagales</taxon>
        <taxon>Persicobacteraceae</taxon>
        <taxon>Persicobacter</taxon>
    </lineage>
</organism>
<name>A0AAN4VTL3_9BACT</name>
<dbReference type="AlphaFoldDB" id="A0AAN4VTL3"/>